<dbReference type="RefSeq" id="WP_378405950.1">
    <property type="nucleotide sequence ID" value="NZ_JBHTCS010000017.1"/>
</dbReference>
<evidence type="ECO:0000259" key="1">
    <source>
        <dbReference type="Pfam" id="PF01796"/>
    </source>
</evidence>
<protein>
    <submittedName>
        <fullName evidence="2">Zn-ribbon domain-containing OB-fold protein</fullName>
    </submittedName>
</protein>
<dbReference type="SUPFAM" id="SSF50249">
    <property type="entry name" value="Nucleic acid-binding proteins"/>
    <property type="match status" value="1"/>
</dbReference>
<dbReference type="PANTHER" id="PTHR34075:SF5">
    <property type="entry name" value="BLR3430 PROTEIN"/>
    <property type="match status" value="1"/>
</dbReference>
<keyword evidence="3" id="KW-1185">Reference proteome</keyword>
<gene>
    <name evidence="2" type="ORF">ACFQS9_14950</name>
</gene>
<dbReference type="InterPro" id="IPR002878">
    <property type="entry name" value="ChsH2_C"/>
</dbReference>
<dbReference type="PANTHER" id="PTHR34075">
    <property type="entry name" value="BLR3430 PROTEIN"/>
    <property type="match status" value="1"/>
</dbReference>
<dbReference type="Pfam" id="PF01796">
    <property type="entry name" value="OB_ChsH2_C"/>
    <property type="match status" value="1"/>
</dbReference>
<dbReference type="InterPro" id="IPR052513">
    <property type="entry name" value="Thioester_dehydratase-like"/>
</dbReference>
<sequence length="134" mass="14590">MFEQQAQCDQVVISDPSSAGPGRTRRALMILRCERCSTILAPEATACTSCGLDELERVQAAGTGTIVSWTVVGCSSADLPLALVPCTLAIVELDEGPWIYTWIEGELPDHSDRSVRVEYRTAESGERFPVFAVR</sequence>
<dbReference type="EMBL" id="JBHTCS010000017">
    <property type="protein sequence ID" value="MFC7449190.1"/>
    <property type="molecule type" value="Genomic_DNA"/>
</dbReference>
<organism evidence="2 3">
    <name type="scientific">Rhodococcus daqingensis</name>
    <dbReference type="NCBI Taxonomy" id="2479363"/>
    <lineage>
        <taxon>Bacteria</taxon>
        <taxon>Bacillati</taxon>
        <taxon>Actinomycetota</taxon>
        <taxon>Actinomycetes</taxon>
        <taxon>Mycobacteriales</taxon>
        <taxon>Nocardiaceae</taxon>
        <taxon>Rhodococcus</taxon>
    </lineage>
</organism>
<evidence type="ECO:0000313" key="3">
    <source>
        <dbReference type="Proteomes" id="UP001596484"/>
    </source>
</evidence>
<accession>A0ABW2RZB2</accession>
<evidence type="ECO:0000313" key="2">
    <source>
        <dbReference type="EMBL" id="MFC7449190.1"/>
    </source>
</evidence>
<comment type="caution">
    <text evidence="2">The sequence shown here is derived from an EMBL/GenBank/DDBJ whole genome shotgun (WGS) entry which is preliminary data.</text>
</comment>
<reference evidence="3" key="1">
    <citation type="journal article" date="2019" name="Int. J. Syst. Evol. Microbiol.">
        <title>The Global Catalogue of Microorganisms (GCM) 10K type strain sequencing project: providing services to taxonomists for standard genome sequencing and annotation.</title>
        <authorList>
            <consortium name="The Broad Institute Genomics Platform"/>
            <consortium name="The Broad Institute Genome Sequencing Center for Infectious Disease"/>
            <person name="Wu L."/>
            <person name="Ma J."/>
        </authorList>
    </citation>
    <scope>NUCLEOTIDE SEQUENCE [LARGE SCALE GENOMIC DNA]</scope>
    <source>
        <strain evidence="3">ICMP 19430</strain>
    </source>
</reference>
<name>A0ABW2RZB2_9NOCA</name>
<proteinExistence type="predicted"/>
<dbReference type="InterPro" id="IPR012340">
    <property type="entry name" value="NA-bd_OB-fold"/>
</dbReference>
<dbReference type="Proteomes" id="UP001596484">
    <property type="component" value="Unassembled WGS sequence"/>
</dbReference>
<feature type="domain" description="ChsH2 C-terminal OB-fold" evidence="1">
    <location>
        <begin position="58"/>
        <end position="117"/>
    </location>
</feature>